<dbReference type="CTD" id="20323705"/>
<evidence type="ECO:0000313" key="1">
    <source>
        <dbReference type="EMBL" id="KER22367.1"/>
    </source>
</evidence>
<sequence length="228" mass="26545">MRGIFRLSIYAKKCNILTLKFLFDPQGFCSKMHCASRRQPQTPQHTLNRSQAVSLLWGSSGRHSPRVSVNYMFYLNTKMHIHNQSLTSMAEASVRDSKKYNRLQINLAFTRDSTESLVYDILQLNVLHPSLSMFQLARYSRYRMVFRYLTAMPSEGGTKSRILSGCPGLDRRSPDAEVGFEPWTFRNLVFTRDSIESLVYDILRLNVLHTSRLMFQLARYSRHRSIFS</sequence>
<keyword evidence="2" id="KW-1185">Reference proteome</keyword>
<dbReference type="OrthoDB" id="9988752at2759"/>
<reference evidence="1 2" key="1">
    <citation type="submission" date="2013-11" db="EMBL/GenBank/DDBJ databases">
        <title>Opisthorchis viverrini - life in the bile duct.</title>
        <authorList>
            <person name="Young N.D."/>
            <person name="Nagarajan N."/>
            <person name="Lin S.J."/>
            <person name="Korhonen P.K."/>
            <person name="Jex A.R."/>
            <person name="Hall R.S."/>
            <person name="Safavi-Hemami H."/>
            <person name="Kaewkong W."/>
            <person name="Bertrand D."/>
            <person name="Gao S."/>
            <person name="Seet Q."/>
            <person name="Wongkham S."/>
            <person name="Teh B.T."/>
            <person name="Wongkham C."/>
            <person name="Intapan P.M."/>
            <person name="Maleewong W."/>
            <person name="Yang X."/>
            <person name="Hu M."/>
            <person name="Wang Z."/>
            <person name="Hofmann A."/>
            <person name="Sternberg P.W."/>
            <person name="Tan P."/>
            <person name="Wang J."/>
            <person name="Gasser R.B."/>
        </authorList>
    </citation>
    <scope>NUCLEOTIDE SEQUENCE [LARGE SCALE GENOMIC DNA]</scope>
</reference>
<evidence type="ECO:0000313" key="2">
    <source>
        <dbReference type="Proteomes" id="UP000054324"/>
    </source>
</evidence>
<dbReference type="RefSeq" id="XP_009173899.1">
    <property type="nucleotide sequence ID" value="XM_009175635.1"/>
</dbReference>
<name>A0A074Z9W5_OPIVI</name>
<dbReference type="GeneID" id="20323705"/>
<protein>
    <submittedName>
        <fullName evidence="1">Uncharacterized protein</fullName>
    </submittedName>
</protein>
<gene>
    <name evidence="1" type="ORF">T265_09536</name>
</gene>
<dbReference type="EMBL" id="KL596903">
    <property type="protein sequence ID" value="KER22367.1"/>
    <property type="molecule type" value="Genomic_DNA"/>
</dbReference>
<dbReference type="Proteomes" id="UP000054324">
    <property type="component" value="Unassembled WGS sequence"/>
</dbReference>
<proteinExistence type="predicted"/>
<dbReference type="AlphaFoldDB" id="A0A074Z9W5"/>
<organism evidence="1 2">
    <name type="scientific">Opisthorchis viverrini</name>
    <name type="common">Southeast Asian liver fluke</name>
    <dbReference type="NCBI Taxonomy" id="6198"/>
    <lineage>
        <taxon>Eukaryota</taxon>
        <taxon>Metazoa</taxon>
        <taxon>Spiralia</taxon>
        <taxon>Lophotrochozoa</taxon>
        <taxon>Platyhelminthes</taxon>
        <taxon>Trematoda</taxon>
        <taxon>Digenea</taxon>
        <taxon>Opisthorchiida</taxon>
        <taxon>Opisthorchiata</taxon>
        <taxon>Opisthorchiidae</taxon>
        <taxon>Opisthorchis</taxon>
    </lineage>
</organism>
<accession>A0A074Z9W5</accession>
<dbReference type="KEGG" id="ovi:T265_09536"/>